<evidence type="ECO:0000256" key="5">
    <source>
        <dbReference type="ARBA" id="ARBA00023242"/>
    </source>
</evidence>
<keyword evidence="4" id="KW-0647">Proteasome</keyword>
<evidence type="ECO:0000256" key="2">
    <source>
        <dbReference type="ARBA" id="ARBA00004496"/>
    </source>
</evidence>
<dbReference type="Pfam" id="PF04683">
    <property type="entry name" value="Rpn13_ADRM1_Pru"/>
    <property type="match status" value="1"/>
</dbReference>
<dbReference type="FunFam" id="2.30.29.70:FF:000001">
    <property type="entry name" value="Proteasomal ubiquitin receptor ADRM1"/>
    <property type="match status" value="1"/>
</dbReference>
<dbReference type="PROSITE" id="PS51916">
    <property type="entry name" value="DEUBAD"/>
    <property type="match status" value="1"/>
</dbReference>
<feature type="domain" description="Pru" evidence="8">
    <location>
        <begin position="9"/>
        <end position="122"/>
    </location>
</feature>
<dbReference type="Proteomes" id="UP001146793">
    <property type="component" value="Unassembled WGS sequence"/>
</dbReference>
<dbReference type="AlphaFoldDB" id="A0AAV7YFT3"/>
<evidence type="ECO:0000256" key="3">
    <source>
        <dbReference type="ARBA" id="ARBA00022490"/>
    </source>
</evidence>
<name>A0AAV7YFT3_9EUKA</name>
<dbReference type="GO" id="GO:0070628">
    <property type="term" value="F:proteasome binding"/>
    <property type="evidence" value="ECO:0007669"/>
    <property type="project" value="TreeGrafter"/>
</dbReference>
<evidence type="ECO:0000259" key="7">
    <source>
        <dbReference type="PROSITE" id="PS51916"/>
    </source>
</evidence>
<dbReference type="GO" id="GO:0061133">
    <property type="term" value="F:endopeptidase activator activity"/>
    <property type="evidence" value="ECO:0007669"/>
    <property type="project" value="TreeGrafter"/>
</dbReference>
<dbReference type="InterPro" id="IPR044868">
    <property type="entry name" value="Rpn13/ADRM1_Pru"/>
</dbReference>
<feature type="region of interest" description="Disordered" evidence="6">
    <location>
        <begin position="289"/>
        <end position="312"/>
    </location>
</feature>
<evidence type="ECO:0000313" key="10">
    <source>
        <dbReference type="Proteomes" id="UP001146793"/>
    </source>
</evidence>
<dbReference type="Gene3D" id="1.10.2020.20">
    <property type="match status" value="1"/>
</dbReference>
<dbReference type="InterPro" id="IPR006773">
    <property type="entry name" value="Rpn13/ADRM1"/>
</dbReference>
<dbReference type="InterPro" id="IPR032368">
    <property type="entry name" value="RPN13_DEUBAD"/>
</dbReference>
<accession>A0AAV7YFT3</accession>
<feature type="compositionally biased region" description="Low complexity" evidence="6">
    <location>
        <begin position="132"/>
        <end position="142"/>
    </location>
</feature>
<dbReference type="GO" id="GO:0005634">
    <property type="term" value="C:nucleus"/>
    <property type="evidence" value="ECO:0007669"/>
    <property type="project" value="UniProtKB-SubCell"/>
</dbReference>
<dbReference type="PROSITE" id="PS51917">
    <property type="entry name" value="PRU"/>
    <property type="match status" value="1"/>
</dbReference>
<dbReference type="Gene3D" id="2.30.29.70">
    <property type="entry name" value="Proteasomal ubiquitin receptor Rpn13/ADRM1"/>
    <property type="match status" value="1"/>
</dbReference>
<comment type="subcellular location">
    <subcellularLocation>
        <location evidence="2">Cytoplasm</location>
    </subcellularLocation>
    <subcellularLocation>
        <location evidence="1">Nucleus</location>
    </subcellularLocation>
</comment>
<gene>
    <name evidence="9" type="ORF">M0812_25926</name>
</gene>
<evidence type="ECO:0000256" key="1">
    <source>
        <dbReference type="ARBA" id="ARBA00004123"/>
    </source>
</evidence>
<evidence type="ECO:0000256" key="4">
    <source>
        <dbReference type="ARBA" id="ARBA00022942"/>
    </source>
</evidence>
<reference evidence="9" key="1">
    <citation type="submission" date="2022-08" db="EMBL/GenBank/DDBJ databases">
        <title>Novel sulphate-reducing endosymbionts in the free-living metamonad Anaeramoeba.</title>
        <authorList>
            <person name="Jerlstrom-Hultqvist J."/>
            <person name="Cepicka I."/>
            <person name="Gallot-Lavallee L."/>
            <person name="Salas-Leiva D."/>
            <person name="Curtis B.A."/>
            <person name="Zahonova K."/>
            <person name="Pipaliya S."/>
            <person name="Dacks J."/>
            <person name="Roger A.J."/>
        </authorList>
    </citation>
    <scope>NUCLEOTIDE SEQUENCE</scope>
    <source>
        <strain evidence="9">Busselton2</strain>
    </source>
</reference>
<dbReference type="PANTHER" id="PTHR12225:SF0">
    <property type="entry name" value="PROTEASOMAL UBIQUITIN RECEPTOR ADRM1"/>
    <property type="match status" value="1"/>
</dbReference>
<dbReference type="InterPro" id="IPR038633">
    <property type="entry name" value="Rpn13/ADRM1_Pru_sf"/>
</dbReference>
<dbReference type="PANTHER" id="PTHR12225">
    <property type="entry name" value="ADHESION REGULATING MOLECULE 1 110 KDA CELL MEMBRANE GLYCOPROTEIN"/>
    <property type="match status" value="1"/>
</dbReference>
<proteinExistence type="predicted"/>
<dbReference type="CDD" id="cd13314">
    <property type="entry name" value="PH_Rpn13"/>
    <property type="match status" value="1"/>
</dbReference>
<feature type="region of interest" description="Disordered" evidence="6">
    <location>
        <begin position="129"/>
        <end position="172"/>
    </location>
</feature>
<dbReference type="GO" id="GO:0008541">
    <property type="term" value="C:proteasome regulatory particle, lid subcomplex"/>
    <property type="evidence" value="ECO:0007669"/>
    <property type="project" value="TreeGrafter"/>
</dbReference>
<dbReference type="GO" id="GO:0005737">
    <property type="term" value="C:cytoplasm"/>
    <property type="evidence" value="ECO:0007669"/>
    <property type="project" value="UniProtKB-SubCell"/>
</dbReference>
<evidence type="ECO:0000313" key="9">
    <source>
        <dbReference type="EMBL" id="KAJ3428294.1"/>
    </source>
</evidence>
<feature type="compositionally biased region" description="Basic and acidic residues" evidence="6">
    <location>
        <begin position="143"/>
        <end position="160"/>
    </location>
</feature>
<feature type="domain" description="DEUBAD" evidence="7">
    <location>
        <begin position="187"/>
        <end position="298"/>
    </location>
</feature>
<keyword evidence="5" id="KW-0539">Nucleus</keyword>
<sequence length="312" mass="35589">MSFFNQTQTNSNVLVSFRAGKMNKSGNLVSPDKRKGMVQVVKSPEGIVQFQWKDRVKGDIVDNFFLFPGDAVLKKVYQCTTGRVVLLRFNQGKRRFFYWLQEPKEEKDQELLDNVNKAINGEVYVDPKSSKKISTASTSSTGKGKEKEKEKEKEKGKGEESTSTQNQNLIPDLGNIIGNLQSEMEKMQNQKPVPHLVELLKPERIGPLLQENEDLKNRLIEFLPSKQRSSEDIDDFIHSPQYLQALNRLEYAISTLPPQTLFTHFGLEGGDQNQMGVAALFDSLLKLEKKNKSTEKDEKNEKDMDIEESEKN</sequence>
<dbReference type="Pfam" id="PF16550">
    <property type="entry name" value="RPN13_C"/>
    <property type="match status" value="1"/>
</dbReference>
<evidence type="ECO:0000259" key="8">
    <source>
        <dbReference type="PROSITE" id="PS51917"/>
    </source>
</evidence>
<protein>
    <submittedName>
        <fullName evidence="9">Adhesion regulating molecule 1 110 kDa cell membrane glycoprotein</fullName>
    </submittedName>
</protein>
<dbReference type="InterPro" id="IPR038108">
    <property type="entry name" value="RPN13_DEUBAD_sf"/>
</dbReference>
<keyword evidence="3" id="KW-0963">Cytoplasm</keyword>
<dbReference type="EMBL" id="JANTQA010000060">
    <property type="protein sequence ID" value="KAJ3428294.1"/>
    <property type="molecule type" value="Genomic_DNA"/>
</dbReference>
<evidence type="ECO:0000256" key="6">
    <source>
        <dbReference type="SAM" id="MobiDB-lite"/>
    </source>
</evidence>
<organism evidence="9 10">
    <name type="scientific">Anaeramoeba flamelloides</name>
    <dbReference type="NCBI Taxonomy" id="1746091"/>
    <lineage>
        <taxon>Eukaryota</taxon>
        <taxon>Metamonada</taxon>
        <taxon>Anaeramoebidae</taxon>
        <taxon>Anaeramoeba</taxon>
    </lineage>
</organism>
<dbReference type="InterPro" id="IPR044867">
    <property type="entry name" value="DEUBAD_dom"/>
</dbReference>
<comment type="caution">
    <text evidence="9">The sequence shown here is derived from an EMBL/GenBank/DDBJ whole genome shotgun (WGS) entry which is preliminary data.</text>
</comment>